<dbReference type="RefSeq" id="WP_155702157.1">
    <property type="nucleotide sequence ID" value="NZ_CP034235.1"/>
</dbReference>
<feature type="transmembrane region" description="Helical" evidence="1">
    <location>
        <begin position="447"/>
        <end position="469"/>
    </location>
</feature>
<sequence length="678" mass="72444">MASKSELEAVIKLAGNIDPSLRKALLDAQRRIGDVGKTSSMTGKLISKAFTVAATGVAVGITAIGAGLLYVAKQGLDLASDLTEVQNVVDVTFGKGATQINAWSKQALQAYGLSELSAKRYSSTLGALMKSSGVSSENLISMSENLTALSGDFASFYNLDPAEAFEKIKSGISGETEPLKALGINMSVANLEAFALAKGIKTAWSKMGQGDQTMLRYNFLLEKSADAQGDFARTIGSYANQKRLFSEGFKQLSSTIMNAALPAFTSLFKKGNEMVSAFANSPEKIKKLQDAIAGVANKIIVLIPIALGHIQNITGFLGDLYNSAVPIYQYISDNWSLIGPIILGIVAAIAAWKLAMGIISTVKTLTIGINALKIAFDFLRISKLKDAATTLYLTGLYAKDTIVKGFNTAGTWAMNAANKASRIGLLAAAAAQWVLNAAVYANPITWIVIGIVAAVALLVGGIILLVKYWDNVINAMKNAWTWFHNLINKIPDLALVLTGPIAPMLLLIKHWGAVKDFLTNSWQIIKMAFAMGVNIIVDNINWLIEKMNKIPGVNIDLIPRMDTSAYTAAANSIPTHGMMMQEFAKGGFANQPSIFGEAGPEAAIPLKRTPRSLSLLSKTAEVLGVGGGGTTGSGSGPTFVYSPTYGSNTSESQVRQDFEEFKAMCNKWVKSMRRENFA</sequence>
<name>A0A6B8RMJ1_9BACL</name>
<dbReference type="EMBL" id="CP034235">
    <property type="protein sequence ID" value="QGQ97057.1"/>
    <property type="molecule type" value="Genomic_DNA"/>
</dbReference>
<proteinExistence type="predicted"/>
<accession>A0A6B8RMJ1</accession>
<gene>
    <name evidence="2" type="ORF">EHS13_20280</name>
</gene>
<feature type="transmembrane region" description="Helical" evidence="1">
    <location>
        <begin position="49"/>
        <end position="72"/>
    </location>
</feature>
<feature type="transmembrane region" description="Helical" evidence="1">
    <location>
        <begin position="295"/>
        <end position="317"/>
    </location>
</feature>
<dbReference type="OrthoDB" id="90760at2"/>
<reference evidence="3" key="1">
    <citation type="submission" date="2018-11" db="EMBL/GenBank/DDBJ databases">
        <title>Complete genome sequence of Paenibacillus sp. ML311-T8.</title>
        <authorList>
            <person name="Nam Y.-D."/>
            <person name="Kang J."/>
            <person name="Chung W.-H."/>
            <person name="Park Y.S."/>
        </authorList>
    </citation>
    <scope>NUCLEOTIDE SEQUENCE [LARGE SCALE GENOMIC DNA]</scope>
    <source>
        <strain evidence="3">ML311-T8</strain>
    </source>
</reference>
<dbReference type="AlphaFoldDB" id="A0A6B8RMJ1"/>
<keyword evidence="1" id="KW-0472">Membrane</keyword>
<feature type="transmembrane region" description="Helical" evidence="1">
    <location>
        <begin position="524"/>
        <end position="544"/>
    </location>
</feature>
<evidence type="ECO:0008006" key="4">
    <source>
        <dbReference type="Google" id="ProtNLM"/>
    </source>
</evidence>
<dbReference type="KEGG" id="ppsc:EHS13_20280"/>
<dbReference type="Proteomes" id="UP000426246">
    <property type="component" value="Chromosome"/>
</dbReference>
<keyword evidence="3" id="KW-1185">Reference proteome</keyword>
<evidence type="ECO:0000313" key="2">
    <source>
        <dbReference type="EMBL" id="QGQ97057.1"/>
    </source>
</evidence>
<feature type="transmembrane region" description="Helical" evidence="1">
    <location>
        <begin position="337"/>
        <end position="355"/>
    </location>
</feature>
<evidence type="ECO:0000256" key="1">
    <source>
        <dbReference type="SAM" id="Phobius"/>
    </source>
</evidence>
<keyword evidence="1" id="KW-0812">Transmembrane</keyword>
<feature type="transmembrane region" description="Helical" evidence="1">
    <location>
        <begin position="490"/>
        <end position="512"/>
    </location>
</feature>
<feature type="transmembrane region" description="Helical" evidence="1">
    <location>
        <begin position="423"/>
        <end position="441"/>
    </location>
</feature>
<keyword evidence="1" id="KW-1133">Transmembrane helix</keyword>
<evidence type="ECO:0000313" key="3">
    <source>
        <dbReference type="Proteomes" id="UP000426246"/>
    </source>
</evidence>
<organism evidence="2 3">
    <name type="scientific">Paenibacillus psychroresistens</name>
    <dbReference type="NCBI Taxonomy" id="1778678"/>
    <lineage>
        <taxon>Bacteria</taxon>
        <taxon>Bacillati</taxon>
        <taxon>Bacillota</taxon>
        <taxon>Bacilli</taxon>
        <taxon>Bacillales</taxon>
        <taxon>Paenibacillaceae</taxon>
        <taxon>Paenibacillus</taxon>
    </lineage>
</organism>
<protein>
    <recommendedName>
        <fullName evidence="4">Phage tail tape measure protein</fullName>
    </recommendedName>
</protein>